<reference evidence="1" key="1">
    <citation type="journal article" date="2021" name="Proc. Natl. Acad. Sci. U.S.A.">
        <title>A Catalog of Tens of Thousands of Viruses from Human Metagenomes Reveals Hidden Associations with Chronic Diseases.</title>
        <authorList>
            <person name="Tisza M.J."/>
            <person name="Buck C.B."/>
        </authorList>
    </citation>
    <scope>NUCLEOTIDE SEQUENCE</scope>
    <source>
        <strain evidence="1">Cthae16</strain>
    </source>
</reference>
<proteinExistence type="predicted"/>
<dbReference type="EMBL" id="BK016126">
    <property type="protein sequence ID" value="DAF97133.1"/>
    <property type="molecule type" value="Genomic_DNA"/>
</dbReference>
<organism evidence="1">
    <name type="scientific">Siphoviridae sp. cthae16</name>
    <dbReference type="NCBI Taxonomy" id="2825617"/>
    <lineage>
        <taxon>Viruses</taxon>
        <taxon>Duplodnaviria</taxon>
        <taxon>Heunggongvirae</taxon>
        <taxon>Uroviricota</taxon>
        <taxon>Caudoviricetes</taxon>
    </lineage>
</organism>
<protein>
    <submittedName>
        <fullName evidence="1">Uncharacterized protein</fullName>
    </submittedName>
</protein>
<accession>A0A8S5URM2</accession>
<name>A0A8S5URM2_9CAUD</name>
<sequence length="70" mass="8206">MGATAYGKEIAKRLIDLEKSQRWLIEQVKDKTGLYFDGSYLYRLRMGEIHNPRFVQAINEILGIEEDMSR</sequence>
<evidence type="ECO:0000313" key="1">
    <source>
        <dbReference type="EMBL" id="DAF97133.1"/>
    </source>
</evidence>